<accession>Q9PGT0</accession>
<name>Q9PGT0_XYLFA</name>
<dbReference type="KEGG" id="xfa:XF_0218"/>
<sequence length="32" mass="3755">MCMAIWVKEIKKLKRFTCVADDQGVCVLLWLL</sequence>
<dbReference type="Proteomes" id="UP000000812">
    <property type="component" value="Chromosome"/>
</dbReference>
<evidence type="ECO:0000313" key="1">
    <source>
        <dbReference type="EMBL" id="AAF83031.1"/>
    </source>
</evidence>
<dbReference type="PIR" id="F82833">
    <property type="entry name" value="F82833"/>
</dbReference>
<dbReference type="HOGENOM" id="CLU_3392083_0_0_6"/>
<organism evidence="1 2">
    <name type="scientific">Xylella fastidiosa (strain 9a5c)</name>
    <dbReference type="NCBI Taxonomy" id="160492"/>
    <lineage>
        <taxon>Bacteria</taxon>
        <taxon>Pseudomonadati</taxon>
        <taxon>Pseudomonadota</taxon>
        <taxon>Gammaproteobacteria</taxon>
        <taxon>Lysobacterales</taxon>
        <taxon>Lysobacteraceae</taxon>
        <taxon>Xylella</taxon>
    </lineage>
</organism>
<evidence type="ECO:0000313" key="2">
    <source>
        <dbReference type="Proteomes" id="UP000000812"/>
    </source>
</evidence>
<dbReference type="EMBL" id="AE003849">
    <property type="protein sequence ID" value="AAF83031.1"/>
    <property type="molecule type" value="Genomic_DNA"/>
</dbReference>
<dbReference type="AlphaFoldDB" id="Q9PGT0"/>
<gene>
    <name evidence="1" type="ordered locus">XF_0218</name>
</gene>
<proteinExistence type="predicted"/>
<reference evidence="1 2" key="1">
    <citation type="journal article" date="2000" name="Nature">
        <title>The genome sequence of the plant pathogen Xylella fastidiosa.</title>
        <authorList>
            <person name="Simpson A.J."/>
            <person name="Reinach F.C."/>
            <person name="Arruda P."/>
            <person name="Abreu F.A."/>
            <person name="Acencio M."/>
            <person name="Alvarenga R."/>
            <person name="Alves L.M."/>
            <person name="Araya J.E."/>
            <person name="Baia G.S."/>
            <person name="Baptista C.S."/>
            <person name="Barros M.H."/>
            <person name="Bonaccorsi E.D."/>
            <person name="Bordin S."/>
            <person name="Bove J.M."/>
            <person name="Briones M.R."/>
            <person name="Bueno M.R."/>
            <person name="Camargo A.A."/>
            <person name="Camargo L.E."/>
            <person name="Carraro D.M."/>
            <person name="Carrer H."/>
            <person name="Colauto N.B."/>
            <person name="Colombo C."/>
            <person name="Costa F.F."/>
            <person name="Costa M.C."/>
            <person name="Costa-Neto C.M."/>
            <person name="Coutinho L.L."/>
            <person name="Cristofani M."/>
            <person name="Dias-Neto E."/>
            <person name="Docena C."/>
            <person name="El-Dorry H."/>
            <person name="Facincani A.P."/>
            <person name="Ferreira A.J."/>
            <person name="Ferreira V.C."/>
            <person name="Ferro J.A."/>
            <person name="Fraga J.S."/>
            <person name="Franca S.C."/>
            <person name="Franco M.C."/>
            <person name="Frohme M."/>
            <person name="Furlan L.R."/>
            <person name="Garnier M."/>
            <person name="Goldman G.H."/>
            <person name="Goldman M.H."/>
            <person name="Gomes S.L."/>
            <person name="Gruber A."/>
            <person name="Ho P.L."/>
            <person name="Hoheisel J.D."/>
            <person name="Junqueira M.L."/>
            <person name="Kemper E.L."/>
            <person name="Kitajima J.P."/>
            <person name="Krieger J.E."/>
            <person name="Kuramae E.E."/>
            <person name="Laigret F."/>
            <person name="Lambais M.R."/>
            <person name="Leite L.C."/>
            <person name="Lemos E.G."/>
            <person name="Lemos M.V."/>
            <person name="Lopes S.A."/>
            <person name="Lopes C.R."/>
            <person name="Machado J.A."/>
            <person name="Machado M.A."/>
            <person name="Madeira A.M."/>
            <person name="Madeira H.M."/>
            <person name="Marino C.L."/>
            <person name="Marques M.V."/>
            <person name="Martins E.A."/>
            <person name="Martins E.M."/>
            <person name="Matsukuma A.Y."/>
            <person name="Menck C.F."/>
            <person name="Miracca E.C."/>
            <person name="Miyaki C.Y."/>
            <person name="Monteriro-Vitorello C.B."/>
            <person name="Moon D.H."/>
            <person name="Nagai M.A."/>
            <person name="Nascimento A.L."/>
            <person name="Netto L.E."/>
            <person name="Nhani A.Jr."/>
            <person name="Nobrega F.G."/>
            <person name="Nunes L.R."/>
            <person name="Oliveira M.A."/>
            <person name="de Oliveira M.C."/>
            <person name="de Oliveira R.C."/>
            <person name="Palmieri D.A."/>
            <person name="Paris A."/>
            <person name="Peixoto B.R."/>
            <person name="Pereira G.A."/>
            <person name="Pereira H.A.Jr."/>
            <person name="Pesquero J.B."/>
            <person name="Quaggio R.B."/>
            <person name="Roberto P.G."/>
            <person name="Rodrigues V."/>
            <person name="de M Rosa A.J."/>
            <person name="de Rosa V.E.Jr."/>
            <person name="de Sa R.G."/>
            <person name="Santelli R.V."/>
            <person name="Sawasaki H.E."/>
            <person name="da Silva A.C."/>
            <person name="da Silva A.M."/>
            <person name="da Silva F.R."/>
            <person name="da Silva W.A.Jr."/>
            <person name="da Silveira J.F."/>
            <person name="Silvestri M.L."/>
            <person name="Siqueira W.J."/>
            <person name="de Souza A.A."/>
            <person name="de Souza A.P."/>
            <person name="Terenzi M.F."/>
            <person name="Truffi D."/>
            <person name="Tsai S.M."/>
            <person name="Tsuhako M.H."/>
            <person name="Vallada H."/>
            <person name="Van Sluys M.A."/>
            <person name="Verjovski-Almeida S."/>
            <person name="Vettore A.L."/>
            <person name="Zago M.A."/>
            <person name="Zatz M."/>
            <person name="Meidanis J."/>
            <person name="Setubal J.C."/>
        </authorList>
    </citation>
    <scope>NUCLEOTIDE SEQUENCE [LARGE SCALE GENOMIC DNA]</scope>
    <source>
        <strain evidence="1 2">9a5c</strain>
    </source>
</reference>
<protein>
    <submittedName>
        <fullName evidence="1">Uncharacterized protein</fullName>
    </submittedName>
</protein>